<feature type="compositionally biased region" description="Gly residues" evidence="2">
    <location>
        <begin position="545"/>
        <end position="562"/>
    </location>
</feature>
<feature type="compositionally biased region" description="Low complexity" evidence="2">
    <location>
        <begin position="784"/>
        <end position="807"/>
    </location>
</feature>
<feature type="compositionally biased region" description="Low complexity" evidence="2">
    <location>
        <begin position="654"/>
        <end position="669"/>
    </location>
</feature>
<dbReference type="GO" id="GO:0005096">
    <property type="term" value="F:GTPase activator activity"/>
    <property type="evidence" value="ECO:0007669"/>
    <property type="project" value="UniProtKB-KW"/>
</dbReference>
<dbReference type="Gene3D" id="1.10.555.10">
    <property type="entry name" value="Rho GTPase activation protein"/>
    <property type="match status" value="1"/>
</dbReference>
<evidence type="ECO:0000313" key="4">
    <source>
        <dbReference type="EMBL" id="KAG0307091.1"/>
    </source>
</evidence>
<keyword evidence="5" id="KW-1185">Reference proteome</keyword>
<feature type="region of interest" description="Disordered" evidence="2">
    <location>
        <begin position="1"/>
        <end position="45"/>
    </location>
</feature>
<evidence type="ECO:0000313" key="5">
    <source>
        <dbReference type="Proteomes" id="UP000823405"/>
    </source>
</evidence>
<dbReference type="InterPro" id="IPR000198">
    <property type="entry name" value="RhoGAP_dom"/>
</dbReference>
<dbReference type="OrthoDB" id="79452at2759"/>
<proteinExistence type="predicted"/>
<feature type="compositionally biased region" description="Low complexity" evidence="2">
    <location>
        <begin position="855"/>
        <end position="864"/>
    </location>
</feature>
<protein>
    <recommendedName>
        <fullName evidence="3">Rho-GAP domain-containing protein</fullName>
    </recommendedName>
</protein>
<dbReference type="GO" id="GO:0007165">
    <property type="term" value="P:signal transduction"/>
    <property type="evidence" value="ECO:0007669"/>
    <property type="project" value="InterPro"/>
</dbReference>
<dbReference type="PANTHER" id="PTHR23176:SF134">
    <property type="entry name" value="RHO-TYPE GTPASE-ACTIVATING PROTEIN"/>
    <property type="match status" value="1"/>
</dbReference>
<dbReference type="InterPro" id="IPR027267">
    <property type="entry name" value="AH/BAR_dom_sf"/>
</dbReference>
<feature type="region of interest" description="Disordered" evidence="2">
    <location>
        <begin position="577"/>
        <end position="700"/>
    </location>
</feature>
<evidence type="ECO:0000259" key="3">
    <source>
        <dbReference type="PROSITE" id="PS50238"/>
    </source>
</evidence>
<feature type="compositionally biased region" description="Basic and acidic residues" evidence="2">
    <location>
        <begin position="8"/>
        <end position="17"/>
    </location>
</feature>
<dbReference type="PROSITE" id="PS50238">
    <property type="entry name" value="RHOGAP"/>
    <property type="match status" value="1"/>
</dbReference>
<gene>
    <name evidence="4" type="ORF">BGZ97_000515</name>
</gene>
<evidence type="ECO:0000256" key="2">
    <source>
        <dbReference type="SAM" id="MobiDB-lite"/>
    </source>
</evidence>
<feature type="compositionally biased region" description="Gly residues" evidence="2">
    <location>
        <begin position="774"/>
        <end position="783"/>
    </location>
</feature>
<accession>A0A9P6R281</accession>
<organism evidence="4 5">
    <name type="scientific">Linnemannia gamsii</name>
    <dbReference type="NCBI Taxonomy" id="64522"/>
    <lineage>
        <taxon>Eukaryota</taxon>
        <taxon>Fungi</taxon>
        <taxon>Fungi incertae sedis</taxon>
        <taxon>Mucoromycota</taxon>
        <taxon>Mortierellomycotina</taxon>
        <taxon>Mortierellomycetes</taxon>
        <taxon>Mortierellales</taxon>
        <taxon>Mortierellaceae</taxon>
        <taxon>Linnemannia</taxon>
    </lineage>
</organism>
<dbReference type="Proteomes" id="UP000823405">
    <property type="component" value="Unassembled WGS sequence"/>
</dbReference>
<dbReference type="Pfam" id="PF00620">
    <property type="entry name" value="RhoGAP"/>
    <property type="match status" value="1"/>
</dbReference>
<feature type="compositionally biased region" description="Low complexity" evidence="2">
    <location>
        <begin position="611"/>
        <end position="621"/>
    </location>
</feature>
<dbReference type="CDD" id="cd00159">
    <property type="entry name" value="RhoGAP"/>
    <property type="match status" value="1"/>
</dbReference>
<sequence length="935" mass="101700">MTSRHSRMPSDVDRDHALPPTGLSRATPILPLGMPPMTKEAKESKEQALAWETALNRILQTMHGDDTARYLAYFKARIEIEDTYSRGLEKLASLTVNTRGSKSTGNTANARDGPQGAGGHGNNGGQGNNSGSFAEPDEIPTTLQKAYEALVDTTLQACRRRQPFIRLLKNLAGALATLKEAHEKQRKTQKENTKPVFQLYAEQRLVTVPKAKRNYEQRCRDVEQVQAIEDVEHLPVRERLKNLASTSGAAGRLVKSKRDMEDADGEYKTAVQSLEVFRMQREMRFDTAYKTMQGMIEERGAKCRQCLEAYVNGEREQIAKATEEIDRLSVVIKCIKPVGDAEQLSLSFSKDINSHPKTVVYESYYKPVPESIFGMSLQEYVDKHKHPIPLVVIKCSEAIDRAGLNREGIYRVSGRHAQIMNMKRLFDSDEEGVDFTNPAYSEDCASIAAVLKIYLRELPQPLFPFALNERIAYSSIPDRNVRLGELKGRLKALPGCNIDTLQFLIEHLRRIYEHVETNKMTLDNLSMIFTPAIFHDFNSAVVPGGQGSGTGGGGSGGAGGGHVALDNAPTALSFASNSSLSVSSPSSPSPNAAPWNSYPFPPTDQTSKSGQQQQQFYPQNQTLGFNHSSGTGGAGGAASTGRSSPMPMSATEGSSSAHSLPLPQQQSQLYGTSPQQAGSGIMSTVATSPPPTQTGFTSASAATTTSTAASWSNDLVLSDLILNSTSVFNVLPKLPARTNSVYSTAASSIYSNSGSDDRHLSVAMSGTTLSGSSIIGGGPGGNNGISTARPFSNSRKSSSSSLGVPSSPIDGGGGGNGQLRPRMDSLPNLMAAAAGSMTSPRLRDSEHSPSPPPQQHRQMGQYQQYPPPPPVQQQHPQQQQQNQQHQQYQQHQQQQQQQQYQLPTPQPQQQYGYSDQRQPSPPSSRRPNYDSQHQQ</sequence>
<reference evidence="4" key="1">
    <citation type="journal article" date="2020" name="Fungal Divers.">
        <title>Resolving the Mortierellaceae phylogeny through synthesis of multi-gene phylogenetics and phylogenomics.</title>
        <authorList>
            <person name="Vandepol N."/>
            <person name="Liber J."/>
            <person name="Desiro A."/>
            <person name="Na H."/>
            <person name="Kennedy M."/>
            <person name="Barry K."/>
            <person name="Grigoriev I.V."/>
            <person name="Miller A.N."/>
            <person name="O'Donnell K."/>
            <person name="Stajich J.E."/>
            <person name="Bonito G."/>
        </authorList>
    </citation>
    <scope>NUCLEOTIDE SEQUENCE</scope>
    <source>
        <strain evidence="4">NVP60</strain>
    </source>
</reference>
<dbReference type="InterPro" id="IPR050729">
    <property type="entry name" value="Rho-GAP"/>
</dbReference>
<keyword evidence="1" id="KW-0343">GTPase activation</keyword>
<comment type="caution">
    <text evidence="4">The sequence shown here is derived from an EMBL/GenBank/DDBJ whole genome shotgun (WGS) entry which is preliminary data.</text>
</comment>
<dbReference type="GO" id="GO:0005737">
    <property type="term" value="C:cytoplasm"/>
    <property type="evidence" value="ECO:0007669"/>
    <property type="project" value="TreeGrafter"/>
</dbReference>
<feature type="compositionally biased region" description="Gly residues" evidence="2">
    <location>
        <begin position="115"/>
        <end position="128"/>
    </location>
</feature>
<feature type="domain" description="Rho-GAP" evidence="3">
    <location>
        <begin position="375"/>
        <end position="572"/>
    </location>
</feature>
<feature type="compositionally biased region" description="Polar residues" evidence="2">
    <location>
        <begin position="670"/>
        <end position="687"/>
    </location>
</feature>
<evidence type="ECO:0000256" key="1">
    <source>
        <dbReference type="ARBA" id="ARBA00022468"/>
    </source>
</evidence>
<dbReference type="SUPFAM" id="SSF48350">
    <property type="entry name" value="GTPase activation domain, GAP"/>
    <property type="match status" value="1"/>
</dbReference>
<dbReference type="EMBL" id="JAAAIN010001094">
    <property type="protein sequence ID" value="KAG0307091.1"/>
    <property type="molecule type" value="Genomic_DNA"/>
</dbReference>
<dbReference type="AlphaFoldDB" id="A0A9P6R281"/>
<feature type="compositionally biased region" description="Low complexity" evidence="2">
    <location>
        <begin position="577"/>
        <end position="598"/>
    </location>
</feature>
<dbReference type="SUPFAM" id="SSF103657">
    <property type="entry name" value="BAR/IMD domain-like"/>
    <property type="match status" value="1"/>
</dbReference>
<feature type="compositionally biased region" description="Polar residues" evidence="2">
    <location>
        <begin position="98"/>
        <end position="109"/>
    </location>
</feature>
<feature type="region of interest" description="Disordered" evidence="2">
    <location>
        <begin position="773"/>
        <end position="935"/>
    </location>
</feature>
<feature type="compositionally biased region" description="Low complexity" evidence="2">
    <location>
        <begin position="872"/>
        <end position="911"/>
    </location>
</feature>
<feature type="region of interest" description="Disordered" evidence="2">
    <location>
        <begin position="98"/>
        <end position="137"/>
    </location>
</feature>
<dbReference type="PANTHER" id="PTHR23176">
    <property type="entry name" value="RHO/RAC/CDC GTPASE-ACTIVATING PROTEIN"/>
    <property type="match status" value="1"/>
</dbReference>
<feature type="region of interest" description="Disordered" evidence="2">
    <location>
        <begin position="545"/>
        <end position="564"/>
    </location>
</feature>
<name>A0A9P6R281_9FUNG</name>
<dbReference type="SMART" id="SM00324">
    <property type="entry name" value="RhoGAP"/>
    <property type="match status" value="1"/>
</dbReference>
<dbReference type="Gene3D" id="1.20.1270.60">
    <property type="entry name" value="Arfaptin homology (AH) domain/BAR domain"/>
    <property type="match status" value="1"/>
</dbReference>
<dbReference type="InterPro" id="IPR008936">
    <property type="entry name" value="Rho_GTPase_activation_prot"/>
</dbReference>